<evidence type="ECO:0000256" key="5">
    <source>
        <dbReference type="ARBA" id="ARBA00023315"/>
    </source>
</evidence>
<keyword evidence="3" id="KW-0808">Transferase</keyword>
<dbReference type="RefSeq" id="WP_041504815.1">
    <property type="nucleotide sequence ID" value="NZ_JPIU01000025.1"/>
</dbReference>
<evidence type="ECO:0000256" key="1">
    <source>
        <dbReference type="ARBA" id="ARBA00005189"/>
    </source>
</evidence>
<protein>
    <submittedName>
        <fullName evidence="7">Hemolysin</fullName>
    </submittedName>
</protein>
<proteinExistence type="predicted"/>
<dbReference type="AlphaFoldDB" id="A0A0C3RK51"/>
<evidence type="ECO:0000256" key="2">
    <source>
        <dbReference type="ARBA" id="ARBA00022516"/>
    </source>
</evidence>
<evidence type="ECO:0000256" key="3">
    <source>
        <dbReference type="ARBA" id="ARBA00022679"/>
    </source>
</evidence>
<dbReference type="CDD" id="cd07986">
    <property type="entry name" value="LPLAT_ACT14924-like"/>
    <property type="match status" value="1"/>
</dbReference>
<keyword evidence="2" id="KW-0444">Lipid biosynthesis</keyword>
<feature type="domain" description="Phospholipid/glycerol acyltransferase" evidence="6">
    <location>
        <begin position="79"/>
        <end position="201"/>
    </location>
</feature>
<comment type="caution">
    <text evidence="7">The sequence shown here is derived from an EMBL/GenBank/DDBJ whole genome shotgun (WGS) entry which is preliminary data.</text>
</comment>
<reference evidence="7 8" key="1">
    <citation type="submission" date="2014-07" db="EMBL/GenBank/DDBJ databases">
        <title>Porphyromonadaceae bacterium OUH 308042 = ATCC BAA-2681 = DSM 28342 draft genome.</title>
        <authorList>
            <person name="Sydenham T.V."/>
            <person name="Hasman H."/>
            <person name="Justensen U.S."/>
        </authorList>
    </citation>
    <scope>NUCLEOTIDE SEQUENCE [LARGE SCALE GENOMIC DNA]</scope>
    <source>
        <strain evidence="7 8">OUH 308042</strain>
    </source>
</reference>
<sequence length="598" mass="68336">MKLINSGDLLPMRGFNPFGNSLMARLVMYILRLNKLNKLCSKVYDDNPEVFLDSLIDTLGVTVEISDEDLQKIPEAGPFVTVSNHPFGGLDGIILVKILSKIRPDYKVLANFLLKKIVPIQEYFLGMEPREEQRMNVKSGGLKEAMRHVLSGKPLGVFPAGDVSSYQPDSNHVEDPEWNLPALKLIKMAKVPVVPIYFKGSNSLLFYLLGLIHPMLRNVKLPSELLNKKNRVVKLRIGNPISVESQNSFHDIVQYGKFLRAKTYLLGSSLEVKKFFIKSQKAMPKAEPIAAEIENNVLKKEIADIAEDYLLFTMKNYDIYCSPSVKIPNVLNEIGRLREVTFRAVGEGTNRSIDLDEYDLYYYHLFIWDKEEEKIVGAYRVGKGKEIVDRYGMKGFYINSLFKMRKEMLPVLYESIELGRSFITEAYQRKPLPLFMLWKGILYFLLKNPEYRYLIGPVTISGKYTEVSKELIMKFIMANHYNYDLARYVLPRSKYLVGTNEPGIQVMLDVAHKDIGVLDKMIGDIEPSSDKLPVLLKKYISLNAKIIGFNIDPKFNMCLDGLLILDIFDVPMKTIESLSKEINDETILTRFSSDNVDI</sequence>
<accession>A0A0C3RK51</accession>
<dbReference type="SMART" id="SM00563">
    <property type="entry name" value="PlsC"/>
    <property type="match status" value="1"/>
</dbReference>
<evidence type="ECO:0000313" key="8">
    <source>
        <dbReference type="Proteomes" id="UP000031980"/>
    </source>
</evidence>
<dbReference type="Pfam" id="PF13444">
    <property type="entry name" value="Acetyltransf_5"/>
    <property type="match status" value="1"/>
</dbReference>
<dbReference type="Proteomes" id="UP000031980">
    <property type="component" value="Unassembled WGS sequence"/>
</dbReference>
<comment type="pathway">
    <text evidence="1">Lipid metabolism.</text>
</comment>
<organism evidence="7 8">
    <name type="scientific">Sanguibacteroides justesenii</name>
    <dbReference type="NCBI Taxonomy" id="1547597"/>
    <lineage>
        <taxon>Bacteria</taxon>
        <taxon>Pseudomonadati</taxon>
        <taxon>Bacteroidota</taxon>
        <taxon>Bacteroidia</taxon>
        <taxon>Bacteroidales</taxon>
        <taxon>Porphyromonadaceae</taxon>
        <taxon>Sanguibacteroides</taxon>
    </lineage>
</organism>
<name>A0A0C3RK51_9PORP</name>
<dbReference type="Pfam" id="PF19576">
    <property type="entry name" value="Acyltransf_2"/>
    <property type="match status" value="1"/>
</dbReference>
<dbReference type="GO" id="GO:0006629">
    <property type="term" value="P:lipid metabolic process"/>
    <property type="evidence" value="ECO:0007669"/>
    <property type="project" value="UniProtKB-KW"/>
</dbReference>
<dbReference type="PANTHER" id="PTHR37323">
    <property type="entry name" value="GCN5-RELATED N-ACETYLTRANSFERASE"/>
    <property type="match status" value="1"/>
</dbReference>
<dbReference type="OrthoDB" id="1113830at2"/>
<dbReference type="InterPro" id="IPR052351">
    <property type="entry name" value="Ornithine_N-alpha-AT"/>
</dbReference>
<dbReference type="SUPFAM" id="SSF55729">
    <property type="entry name" value="Acyl-CoA N-acyltransferases (Nat)"/>
    <property type="match status" value="1"/>
</dbReference>
<gene>
    <name evidence="7" type="ORF">BA92_02525</name>
</gene>
<keyword evidence="8" id="KW-1185">Reference proteome</keyword>
<dbReference type="InterPro" id="IPR002123">
    <property type="entry name" value="Plipid/glycerol_acylTrfase"/>
</dbReference>
<dbReference type="SUPFAM" id="SSF69593">
    <property type="entry name" value="Glycerol-3-phosphate (1)-acyltransferase"/>
    <property type="match status" value="1"/>
</dbReference>
<dbReference type="EMBL" id="JPIU01000025">
    <property type="protein sequence ID" value="KIO46754.1"/>
    <property type="molecule type" value="Genomic_DNA"/>
</dbReference>
<evidence type="ECO:0000256" key="4">
    <source>
        <dbReference type="ARBA" id="ARBA00023098"/>
    </source>
</evidence>
<evidence type="ECO:0000313" key="7">
    <source>
        <dbReference type="EMBL" id="KIO46754.1"/>
    </source>
</evidence>
<keyword evidence="4" id="KW-0443">Lipid metabolism</keyword>
<dbReference type="InterPro" id="IPR045746">
    <property type="entry name" value="ACT14924-like_Acyltransf_dom"/>
</dbReference>
<dbReference type="PANTHER" id="PTHR37323:SF1">
    <property type="entry name" value="L-ORNITHINE N(ALPHA)-ACYLTRANSFERASE"/>
    <property type="match status" value="1"/>
</dbReference>
<dbReference type="InterPro" id="IPR016181">
    <property type="entry name" value="Acyl_CoA_acyltransferase"/>
</dbReference>
<evidence type="ECO:0000259" key="6">
    <source>
        <dbReference type="SMART" id="SM00563"/>
    </source>
</evidence>
<keyword evidence="5" id="KW-0012">Acyltransferase</keyword>
<dbReference type="GO" id="GO:0016746">
    <property type="term" value="F:acyltransferase activity"/>
    <property type="evidence" value="ECO:0007669"/>
    <property type="project" value="UniProtKB-KW"/>
</dbReference>